<evidence type="ECO:0000313" key="3">
    <source>
        <dbReference type="Proteomes" id="UP000076660"/>
    </source>
</evidence>
<organism evidence="2 3">
    <name type="scientific">Amycolatopsis keratiniphila subsp. keratiniphila</name>
    <dbReference type="NCBI Taxonomy" id="227715"/>
    <lineage>
        <taxon>Bacteria</taxon>
        <taxon>Bacillati</taxon>
        <taxon>Actinomycetota</taxon>
        <taxon>Actinomycetes</taxon>
        <taxon>Pseudonocardiales</taxon>
        <taxon>Pseudonocardiaceae</taxon>
        <taxon>Amycolatopsis</taxon>
        <taxon>Amycolatopsis japonica group</taxon>
    </lineage>
</organism>
<dbReference type="Pfam" id="PF03435">
    <property type="entry name" value="Sacchrp_dh_NADP"/>
    <property type="match status" value="1"/>
</dbReference>
<sequence>MTMTIAILGGYGAVGATAARRLAAHDGNPIRVGGRNLRSASALCEELGENASAHVVDLTDSRSLATFCAGATVVLNCAGPSYRVLDTVALAARAADAHYVDVAGDQPLFRRLDALPPSDRLAVISAGVMPGLTAILPRGLLGDDPARTGIDLHVGGPVRITPVSAQDILLATGPDFGAPLASWRDGEVVQGSVSPQWNVSLPHFGPAVHALPYLTTESADFARHHDIGEHRSYSVYVSERIPTTLATAWAESPDDPTAWAGELAKAATEDLSEHAPRYTILVRRHDLDHQTPPAWRLLQTTDPYRLSGVVAALTVQAVLASKSTGTHPAWRFLDPQEIWTTLADDPLCHTETHGLACTAPELKA</sequence>
<dbReference type="InterPro" id="IPR005097">
    <property type="entry name" value="Sacchrp_dh_NADP-bd"/>
</dbReference>
<gene>
    <name evidence="2" type="ORF">AVR91_0203355</name>
</gene>
<name>A0A1W2M2V5_9PSEU</name>
<proteinExistence type="predicted"/>
<evidence type="ECO:0000313" key="2">
    <source>
        <dbReference type="EMBL" id="ONF74348.1"/>
    </source>
</evidence>
<dbReference type="EMBL" id="LQMT02000005">
    <property type="protein sequence ID" value="ONF74348.1"/>
    <property type="molecule type" value="Genomic_DNA"/>
</dbReference>
<dbReference type="PANTHER" id="PTHR43781:SF1">
    <property type="entry name" value="SACCHAROPINE DEHYDROGENASE"/>
    <property type="match status" value="1"/>
</dbReference>
<accession>A0A1W2M2V5</accession>
<evidence type="ECO:0000259" key="1">
    <source>
        <dbReference type="Pfam" id="PF03435"/>
    </source>
</evidence>
<comment type="caution">
    <text evidence="2">The sequence shown here is derived from an EMBL/GenBank/DDBJ whole genome shotgun (WGS) entry which is preliminary data.</text>
</comment>
<dbReference type="AlphaFoldDB" id="A0A1W2M2V5"/>
<feature type="domain" description="Saccharopine dehydrogenase NADP binding" evidence="1">
    <location>
        <begin position="5"/>
        <end position="103"/>
    </location>
</feature>
<protein>
    <recommendedName>
        <fullName evidence="1">Saccharopine dehydrogenase NADP binding domain-containing protein</fullName>
    </recommendedName>
</protein>
<dbReference type="Gene3D" id="3.40.50.720">
    <property type="entry name" value="NAD(P)-binding Rossmann-like Domain"/>
    <property type="match status" value="1"/>
</dbReference>
<dbReference type="PANTHER" id="PTHR43781">
    <property type="entry name" value="SACCHAROPINE DEHYDROGENASE"/>
    <property type="match status" value="1"/>
</dbReference>
<dbReference type="SUPFAM" id="SSF51735">
    <property type="entry name" value="NAD(P)-binding Rossmann-fold domains"/>
    <property type="match status" value="1"/>
</dbReference>
<reference evidence="2 3" key="1">
    <citation type="submission" date="2016-12" db="EMBL/GenBank/DDBJ databases">
        <title>Amycolatopsis keratiniphila subsp. keratiniphila genome sequencing and assembly.</title>
        <authorList>
            <person name="Mayilraj S."/>
            <person name="Kaur N."/>
        </authorList>
    </citation>
    <scope>NUCLEOTIDE SEQUENCE [LARGE SCALE GENOMIC DNA]</scope>
    <source>
        <strain evidence="2 3">DSM 44409</strain>
    </source>
</reference>
<dbReference type="Proteomes" id="UP000076660">
    <property type="component" value="Unassembled WGS sequence"/>
</dbReference>
<dbReference type="InterPro" id="IPR036291">
    <property type="entry name" value="NAD(P)-bd_dom_sf"/>
</dbReference>